<keyword evidence="4 6" id="KW-0697">Rotamase</keyword>
<sequence>MTITLALWSIKLTPGKPEIIEGHNDRTVTNIAIGDDSEAPSKSGRSTVKLTYPNVTYDEDGDDDSEEETITTVLCSLSVGKVEQVVTNIVLNEGGLYKFETTGENTIYVSGHIIDQRNFDSDSEGSMSDDEEAFDLRDVSSDVEIEPEEFDSDASRFEEVHDDAAAEKSLKRPREATDMDIDSSKLSRAEKKKAKKQKGEDGKAVSAEADAPTDKSDKPSKKDRKEKAETTGKTSAEKELPGGLKIKDSKIGTGPQAKQGNTIQMRYIGKLTSGKIFDSNTKGKPFSFRLGAGEVIKGWDQGLIGMQAGGERVLTIPPALGYGKKGVSGIPGNATLTFECKLINIK</sequence>
<dbReference type="InterPro" id="IPR001179">
    <property type="entry name" value="PPIase_FKBP_dom"/>
</dbReference>
<evidence type="ECO:0000256" key="4">
    <source>
        <dbReference type="ARBA" id="ARBA00023110"/>
    </source>
</evidence>
<feature type="domain" description="PPIase FKBP-type" evidence="8">
    <location>
        <begin position="260"/>
        <end position="346"/>
    </location>
</feature>
<evidence type="ECO:0000256" key="3">
    <source>
        <dbReference type="ARBA" id="ARBA00013194"/>
    </source>
</evidence>
<dbReference type="SUPFAM" id="SSF54534">
    <property type="entry name" value="FKBP-like"/>
    <property type="match status" value="1"/>
</dbReference>
<dbReference type="InterPro" id="IPR046357">
    <property type="entry name" value="PPIase_dom_sf"/>
</dbReference>
<dbReference type="PIRSF" id="PIRSF001473">
    <property type="entry name" value="FK506-bp_FPR3"/>
    <property type="match status" value="1"/>
</dbReference>
<dbReference type="Gene3D" id="2.60.120.340">
    <property type="entry name" value="Nucleoplasmin core domain"/>
    <property type="match status" value="1"/>
</dbReference>
<comment type="similarity">
    <text evidence="2">Belongs to the FKBP-type PPIase family. FKBP3/4 subfamily.</text>
</comment>
<feature type="compositionally biased region" description="Acidic residues" evidence="7">
    <location>
        <begin position="141"/>
        <end position="152"/>
    </location>
</feature>
<dbReference type="PANTHER" id="PTHR43811">
    <property type="entry name" value="FKBP-TYPE PEPTIDYL-PROLYL CIS-TRANS ISOMERASE FKPA"/>
    <property type="match status" value="1"/>
</dbReference>
<evidence type="ECO:0000313" key="10">
    <source>
        <dbReference type="Proteomes" id="UP001175228"/>
    </source>
</evidence>
<feature type="region of interest" description="Disordered" evidence="7">
    <location>
        <begin position="138"/>
        <end position="257"/>
    </location>
</feature>
<dbReference type="Gene3D" id="3.10.50.40">
    <property type="match status" value="1"/>
</dbReference>
<dbReference type="InterPro" id="IPR023566">
    <property type="entry name" value="PPIase_Fpr3/Fpr4-like"/>
</dbReference>
<evidence type="ECO:0000256" key="6">
    <source>
        <dbReference type="PROSITE-ProRule" id="PRU00277"/>
    </source>
</evidence>
<keyword evidence="10" id="KW-1185">Reference proteome</keyword>
<dbReference type="FunFam" id="3.10.50.40:FF:000006">
    <property type="entry name" value="Peptidyl-prolyl cis-trans isomerase"/>
    <property type="match status" value="1"/>
</dbReference>
<reference evidence="9" key="1">
    <citation type="submission" date="2023-06" db="EMBL/GenBank/DDBJ databases">
        <authorList>
            <consortium name="Lawrence Berkeley National Laboratory"/>
            <person name="Ahrendt S."/>
            <person name="Sahu N."/>
            <person name="Indic B."/>
            <person name="Wong-Bajracharya J."/>
            <person name="Merenyi Z."/>
            <person name="Ke H.-M."/>
            <person name="Monk M."/>
            <person name="Kocsube S."/>
            <person name="Drula E."/>
            <person name="Lipzen A."/>
            <person name="Balint B."/>
            <person name="Henrissat B."/>
            <person name="Andreopoulos B."/>
            <person name="Martin F.M."/>
            <person name="Harder C.B."/>
            <person name="Rigling D."/>
            <person name="Ford K.L."/>
            <person name="Foster G.D."/>
            <person name="Pangilinan J."/>
            <person name="Papanicolaou A."/>
            <person name="Barry K."/>
            <person name="LaButti K."/>
            <person name="Viragh M."/>
            <person name="Koriabine M."/>
            <person name="Yan M."/>
            <person name="Riley R."/>
            <person name="Champramary S."/>
            <person name="Plett K.L."/>
            <person name="Tsai I.J."/>
            <person name="Slot J."/>
            <person name="Sipos G."/>
            <person name="Plett J."/>
            <person name="Nagy L.G."/>
            <person name="Grigoriev I.V."/>
        </authorList>
    </citation>
    <scope>NUCLEOTIDE SEQUENCE</scope>
    <source>
        <strain evidence="9">HWK02</strain>
    </source>
</reference>
<dbReference type="Proteomes" id="UP001175228">
    <property type="component" value="Unassembled WGS sequence"/>
</dbReference>
<comment type="catalytic activity">
    <reaction evidence="1 6">
        <text>[protein]-peptidylproline (omega=180) = [protein]-peptidylproline (omega=0)</text>
        <dbReference type="Rhea" id="RHEA:16237"/>
        <dbReference type="Rhea" id="RHEA-COMP:10747"/>
        <dbReference type="Rhea" id="RHEA-COMP:10748"/>
        <dbReference type="ChEBI" id="CHEBI:83833"/>
        <dbReference type="ChEBI" id="CHEBI:83834"/>
        <dbReference type="EC" id="5.2.1.8"/>
    </reaction>
</comment>
<dbReference type="AlphaFoldDB" id="A0AA39QLT0"/>
<evidence type="ECO:0000256" key="7">
    <source>
        <dbReference type="SAM" id="MobiDB-lite"/>
    </source>
</evidence>
<feature type="compositionally biased region" description="Basic and acidic residues" evidence="7">
    <location>
        <begin position="153"/>
        <end position="189"/>
    </location>
</feature>
<dbReference type="GO" id="GO:0005730">
    <property type="term" value="C:nucleolus"/>
    <property type="evidence" value="ECO:0007669"/>
    <property type="project" value="TreeGrafter"/>
</dbReference>
<gene>
    <name evidence="9" type="ORF">EDD18DRAFT_1126027</name>
</gene>
<evidence type="ECO:0000256" key="2">
    <source>
        <dbReference type="ARBA" id="ARBA00007838"/>
    </source>
</evidence>
<name>A0AA39QLT0_9AGAR</name>
<dbReference type="PROSITE" id="PS50059">
    <property type="entry name" value="FKBP_PPIASE"/>
    <property type="match status" value="1"/>
</dbReference>
<dbReference type="EMBL" id="JAUEPU010000002">
    <property type="protein sequence ID" value="KAK0504706.1"/>
    <property type="molecule type" value="Genomic_DNA"/>
</dbReference>
<dbReference type="GO" id="GO:0000785">
    <property type="term" value="C:chromatin"/>
    <property type="evidence" value="ECO:0007669"/>
    <property type="project" value="TreeGrafter"/>
</dbReference>
<comment type="caution">
    <text evidence="9">The sequence shown here is derived from an EMBL/GenBank/DDBJ whole genome shotgun (WGS) entry which is preliminary data.</text>
</comment>
<organism evidence="9 10">
    <name type="scientific">Armillaria luteobubalina</name>
    <dbReference type="NCBI Taxonomy" id="153913"/>
    <lineage>
        <taxon>Eukaryota</taxon>
        <taxon>Fungi</taxon>
        <taxon>Dikarya</taxon>
        <taxon>Basidiomycota</taxon>
        <taxon>Agaricomycotina</taxon>
        <taxon>Agaricomycetes</taxon>
        <taxon>Agaricomycetidae</taxon>
        <taxon>Agaricales</taxon>
        <taxon>Marasmiineae</taxon>
        <taxon>Physalacriaceae</taxon>
        <taxon>Armillaria</taxon>
    </lineage>
</organism>
<protein>
    <recommendedName>
        <fullName evidence="3 6">peptidylprolyl isomerase</fullName>
        <ecNumber evidence="3 6">5.2.1.8</ecNumber>
    </recommendedName>
</protein>
<evidence type="ECO:0000256" key="1">
    <source>
        <dbReference type="ARBA" id="ARBA00000971"/>
    </source>
</evidence>
<evidence type="ECO:0000259" key="8">
    <source>
        <dbReference type="PROSITE" id="PS50059"/>
    </source>
</evidence>
<dbReference type="Pfam" id="PF00254">
    <property type="entry name" value="FKBP_C"/>
    <property type="match status" value="1"/>
</dbReference>
<evidence type="ECO:0000313" key="9">
    <source>
        <dbReference type="EMBL" id="KAK0504706.1"/>
    </source>
</evidence>
<dbReference type="Pfam" id="PF17800">
    <property type="entry name" value="NPL"/>
    <property type="match status" value="1"/>
</dbReference>
<evidence type="ECO:0000256" key="5">
    <source>
        <dbReference type="ARBA" id="ARBA00023235"/>
    </source>
</evidence>
<dbReference type="EC" id="5.2.1.8" evidence="3 6"/>
<dbReference type="PANTHER" id="PTHR43811:SF19">
    <property type="entry name" value="39 KDA FK506-BINDING NUCLEAR PROTEIN"/>
    <property type="match status" value="1"/>
</dbReference>
<feature type="compositionally biased region" description="Basic and acidic residues" evidence="7">
    <location>
        <begin position="212"/>
        <end position="250"/>
    </location>
</feature>
<proteinExistence type="inferred from homology"/>
<keyword evidence="5 6" id="KW-0413">Isomerase</keyword>
<dbReference type="GO" id="GO:0003755">
    <property type="term" value="F:peptidyl-prolyl cis-trans isomerase activity"/>
    <property type="evidence" value="ECO:0007669"/>
    <property type="project" value="UniProtKB-KW"/>
</dbReference>
<dbReference type="InterPro" id="IPR041232">
    <property type="entry name" value="NPL"/>
</dbReference>
<accession>A0AA39QLT0</accession>